<evidence type="ECO:0000256" key="5">
    <source>
        <dbReference type="ARBA" id="ARBA00023136"/>
    </source>
</evidence>
<feature type="transmembrane region" description="Helical" evidence="6">
    <location>
        <begin position="6"/>
        <end position="23"/>
    </location>
</feature>
<dbReference type="AlphaFoldDB" id="A0A6N8DQP1"/>
<keyword evidence="4 6" id="KW-1133">Transmembrane helix</keyword>
<reference evidence="7 8" key="1">
    <citation type="submission" date="2019-11" db="EMBL/GenBank/DDBJ databases">
        <title>Whole-genome sequence of a Rhodoblastus acidophilus DSM 142.</title>
        <authorList>
            <person name="Kyndt J.A."/>
            <person name="Meyer T.E."/>
        </authorList>
    </citation>
    <scope>NUCLEOTIDE SEQUENCE [LARGE SCALE GENOMIC DNA]</scope>
    <source>
        <strain evidence="7 8">DSM 142</strain>
    </source>
</reference>
<evidence type="ECO:0000256" key="1">
    <source>
        <dbReference type="ARBA" id="ARBA00004236"/>
    </source>
</evidence>
<evidence type="ECO:0000256" key="6">
    <source>
        <dbReference type="SAM" id="Phobius"/>
    </source>
</evidence>
<dbReference type="RefSeq" id="WP_155446546.1">
    <property type="nucleotide sequence ID" value="NZ_JAOQNR010000015.1"/>
</dbReference>
<evidence type="ECO:0000256" key="2">
    <source>
        <dbReference type="ARBA" id="ARBA00022475"/>
    </source>
</evidence>
<dbReference type="Pfam" id="PF04277">
    <property type="entry name" value="OAD_gamma"/>
    <property type="match status" value="1"/>
</dbReference>
<dbReference type="InterPro" id="IPR005899">
    <property type="entry name" value="Na_pump_deCOase"/>
</dbReference>
<proteinExistence type="predicted"/>
<keyword evidence="2" id="KW-1003">Cell membrane</keyword>
<evidence type="ECO:0000256" key="4">
    <source>
        <dbReference type="ARBA" id="ARBA00022989"/>
    </source>
</evidence>
<dbReference type="GO" id="GO:0036376">
    <property type="term" value="P:sodium ion export across plasma membrane"/>
    <property type="evidence" value="ECO:0007669"/>
    <property type="project" value="InterPro"/>
</dbReference>
<accession>A0A6N8DQP1</accession>
<evidence type="ECO:0000313" key="7">
    <source>
        <dbReference type="EMBL" id="MTV31865.1"/>
    </source>
</evidence>
<name>A0A6N8DQP1_RHOAC</name>
<dbReference type="GO" id="GO:0005886">
    <property type="term" value="C:plasma membrane"/>
    <property type="evidence" value="ECO:0007669"/>
    <property type="project" value="UniProtKB-SubCell"/>
</dbReference>
<keyword evidence="3 6" id="KW-0812">Transmembrane</keyword>
<sequence>MDTESLKLALGGIVAAFALWFALKQVLRFLGWVEKSEIARQAAEAAEAAERKKAARSAAAPVVEPQGIPPHHVAAIAAAVAACGYRVAHIADPRTGGAWAAEGRWLQQTSHNPH</sequence>
<evidence type="ECO:0000256" key="3">
    <source>
        <dbReference type="ARBA" id="ARBA00022692"/>
    </source>
</evidence>
<gene>
    <name evidence="7" type="ORF">GJ654_12805</name>
</gene>
<keyword evidence="5 6" id="KW-0472">Membrane</keyword>
<comment type="subcellular location">
    <subcellularLocation>
        <location evidence="1">Cell membrane</location>
    </subcellularLocation>
</comment>
<dbReference type="GO" id="GO:0015081">
    <property type="term" value="F:sodium ion transmembrane transporter activity"/>
    <property type="evidence" value="ECO:0007669"/>
    <property type="project" value="InterPro"/>
</dbReference>
<evidence type="ECO:0000313" key="8">
    <source>
        <dbReference type="Proteomes" id="UP000439113"/>
    </source>
</evidence>
<organism evidence="7 8">
    <name type="scientific">Rhodoblastus acidophilus</name>
    <name type="common">Rhodopseudomonas acidophila</name>
    <dbReference type="NCBI Taxonomy" id="1074"/>
    <lineage>
        <taxon>Bacteria</taxon>
        <taxon>Pseudomonadati</taxon>
        <taxon>Pseudomonadota</taxon>
        <taxon>Alphaproteobacteria</taxon>
        <taxon>Hyphomicrobiales</taxon>
        <taxon>Rhodoblastaceae</taxon>
        <taxon>Rhodoblastus</taxon>
    </lineage>
</organism>
<comment type="caution">
    <text evidence="7">The sequence shown here is derived from an EMBL/GenBank/DDBJ whole genome shotgun (WGS) entry which is preliminary data.</text>
</comment>
<dbReference type="OrthoDB" id="10012501at2"/>
<protein>
    <recommendedName>
        <fullName evidence="9">Oxaloacetate decarboxylase, gamma chain</fullName>
    </recommendedName>
</protein>
<evidence type="ECO:0008006" key="9">
    <source>
        <dbReference type="Google" id="ProtNLM"/>
    </source>
</evidence>
<dbReference type="EMBL" id="WNKS01000011">
    <property type="protein sequence ID" value="MTV31865.1"/>
    <property type="molecule type" value="Genomic_DNA"/>
</dbReference>
<dbReference type="Proteomes" id="UP000439113">
    <property type="component" value="Unassembled WGS sequence"/>
</dbReference>